<dbReference type="SUPFAM" id="SSF52218">
    <property type="entry name" value="Flavoproteins"/>
    <property type="match status" value="1"/>
</dbReference>
<dbReference type="Pfam" id="PF12682">
    <property type="entry name" value="Flavodoxin_4"/>
    <property type="match status" value="1"/>
</dbReference>
<dbReference type="Proteomes" id="UP000183918">
    <property type="component" value="Unassembled WGS sequence"/>
</dbReference>
<dbReference type="RefSeq" id="WP_074718420.1">
    <property type="nucleotide sequence ID" value="NZ_FNPG01000023.1"/>
</dbReference>
<dbReference type="InterPro" id="IPR008254">
    <property type="entry name" value="Flavodoxin/NO_synth"/>
</dbReference>
<gene>
    <name evidence="2" type="ORF">SAMN02910414_01914</name>
</gene>
<evidence type="ECO:0000313" key="2">
    <source>
        <dbReference type="EMBL" id="SDY59264.1"/>
    </source>
</evidence>
<dbReference type="GO" id="GO:0010181">
    <property type="term" value="F:FMN binding"/>
    <property type="evidence" value="ECO:0007669"/>
    <property type="project" value="InterPro"/>
</dbReference>
<keyword evidence="3" id="KW-1185">Reference proteome</keyword>
<dbReference type="AlphaFoldDB" id="A0A1H3L5Q4"/>
<name>A0A1H3L5Q4_9FIRM</name>
<dbReference type="Gene3D" id="3.40.50.360">
    <property type="match status" value="1"/>
</dbReference>
<dbReference type="OrthoDB" id="9806505at2"/>
<proteinExistence type="predicted"/>
<accession>A0A1H3L5Q4</accession>
<reference evidence="2 3" key="1">
    <citation type="submission" date="2016-10" db="EMBL/GenBank/DDBJ databases">
        <authorList>
            <person name="de Groot N.N."/>
        </authorList>
    </citation>
    <scope>NUCLEOTIDE SEQUENCE [LARGE SCALE GENOMIC DNA]</scope>
    <source>
        <strain evidence="2 3">DSM 14045</strain>
    </source>
</reference>
<dbReference type="PROSITE" id="PS00201">
    <property type="entry name" value="FLAVODOXIN"/>
    <property type="match status" value="1"/>
</dbReference>
<dbReference type="STRING" id="1122142.SAMN02910414_01914"/>
<dbReference type="GO" id="GO:0016651">
    <property type="term" value="F:oxidoreductase activity, acting on NAD(P)H"/>
    <property type="evidence" value="ECO:0007669"/>
    <property type="project" value="UniProtKB-ARBA"/>
</dbReference>
<dbReference type="PANTHER" id="PTHR39201">
    <property type="entry name" value="EXPORTED PROTEIN-RELATED"/>
    <property type="match status" value="1"/>
</dbReference>
<sequence>MNTLIVYYSLEGNTDFVAKKIADKLQADLLRLVPVKKYPEKGFAKFFWGGKSAMMAETPELEPYSVDWNSYEQVIFGFPVWASNITPPLRTFIRDNHELKEKRLAAFACQSGKGAEQAFKKLTDTLEGNTLTATLILFDPKVKPKDENEVSIQEFCDSLS</sequence>
<organism evidence="2 3">
    <name type="scientific">Lachnobacterium bovis DSM 14045</name>
    <dbReference type="NCBI Taxonomy" id="1122142"/>
    <lineage>
        <taxon>Bacteria</taxon>
        <taxon>Bacillati</taxon>
        <taxon>Bacillota</taxon>
        <taxon>Clostridia</taxon>
        <taxon>Lachnospirales</taxon>
        <taxon>Lachnospiraceae</taxon>
        <taxon>Lachnobacterium</taxon>
    </lineage>
</organism>
<dbReference type="InterPro" id="IPR029039">
    <property type="entry name" value="Flavoprotein-like_sf"/>
</dbReference>
<feature type="domain" description="Flavodoxin-like" evidence="1">
    <location>
        <begin position="3"/>
        <end position="160"/>
    </location>
</feature>
<evidence type="ECO:0000313" key="3">
    <source>
        <dbReference type="Proteomes" id="UP000183918"/>
    </source>
</evidence>
<dbReference type="PROSITE" id="PS50902">
    <property type="entry name" value="FLAVODOXIN_LIKE"/>
    <property type="match status" value="1"/>
</dbReference>
<dbReference type="PANTHER" id="PTHR39201:SF1">
    <property type="entry name" value="FLAVODOXIN-LIKE DOMAIN-CONTAINING PROTEIN"/>
    <property type="match status" value="1"/>
</dbReference>
<evidence type="ECO:0000259" key="1">
    <source>
        <dbReference type="PROSITE" id="PS50902"/>
    </source>
</evidence>
<protein>
    <submittedName>
        <fullName evidence="2">Flavodoxin</fullName>
    </submittedName>
</protein>
<dbReference type="GO" id="GO:0009055">
    <property type="term" value="F:electron transfer activity"/>
    <property type="evidence" value="ECO:0007669"/>
    <property type="project" value="InterPro"/>
</dbReference>
<dbReference type="EMBL" id="FNPG01000023">
    <property type="protein sequence ID" value="SDY59264.1"/>
    <property type="molecule type" value="Genomic_DNA"/>
</dbReference>
<dbReference type="InterPro" id="IPR001226">
    <property type="entry name" value="Flavodoxin_CS"/>
</dbReference>